<name>A0A8H3ECV7_9LECA</name>
<proteinExistence type="predicted"/>
<protein>
    <submittedName>
        <fullName evidence="2">Uncharacterized protein</fullName>
    </submittedName>
</protein>
<dbReference type="Proteomes" id="UP000664534">
    <property type="component" value="Unassembled WGS sequence"/>
</dbReference>
<feature type="compositionally biased region" description="Basic and acidic residues" evidence="1">
    <location>
        <begin position="190"/>
        <end position="206"/>
    </location>
</feature>
<sequence>MSGDPNDLMVAWAMPVDFPDIGARLAAYAHTKATVTTFRLVTKYNTQSACHDLPEEIISMIAEDVREIVFMEKMARWIAYSGYAEEPRFSVRIFTEDFGVRPYFIARGFFDSEDYYNGYYSYDFSRIRSVKAYLTLPVQNALIESDFGKDSCHFFSVESVLKPTTLTKDQRRQFMIAANTLGLGHHHANKDKPAIENKPSDTRDASEGIGLMELNDGDRNSASAHGDTSLSGGQEDSNADAESGDEEVWPQLMILGCGRFLGFE</sequence>
<dbReference type="OrthoDB" id="5430364at2759"/>
<evidence type="ECO:0000313" key="2">
    <source>
        <dbReference type="EMBL" id="CAF9904766.1"/>
    </source>
</evidence>
<gene>
    <name evidence="2" type="ORF">IMSHALPRED_000168</name>
</gene>
<dbReference type="EMBL" id="CAJPDT010000001">
    <property type="protein sequence ID" value="CAF9904766.1"/>
    <property type="molecule type" value="Genomic_DNA"/>
</dbReference>
<evidence type="ECO:0000256" key="1">
    <source>
        <dbReference type="SAM" id="MobiDB-lite"/>
    </source>
</evidence>
<accession>A0A8H3ECV7</accession>
<feature type="compositionally biased region" description="Polar residues" evidence="1">
    <location>
        <begin position="220"/>
        <end position="236"/>
    </location>
</feature>
<evidence type="ECO:0000313" key="3">
    <source>
        <dbReference type="Proteomes" id="UP000664534"/>
    </source>
</evidence>
<dbReference type="AlphaFoldDB" id="A0A8H3ECV7"/>
<reference evidence="2" key="1">
    <citation type="submission" date="2021-03" db="EMBL/GenBank/DDBJ databases">
        <authorList>
            <person name="Tagirdzhanova G."/>
        </authorList>
    </citation>
    <scope>NUCLEOTIDE SEQUENCE</scope>
</reference>
<feature type="region of interest" description="Disordered" evidence="1">
    <location>
        <begin position="185"/>
        <end position="247"/>
    </location>
</feature>
<keyword evidence="3" id="KW-1185">Reference proteome</keyword>
<organism evidence="2 3">
    <name type="scientific">Imshaugia aleurites</name>
    <dbReference type="NCBI Taxonomy" id="172621"/>
    <lineage>
        <taxon>Eukaryota</taxon>
        <taxon>Fungi</taxon>
        <taxon>Dikarya</taxon>
        <taxon>Ascomycota</taxon>
        <taxon>Pezizomycotina</taxon>
        <taxon>Lecanoromycetes</taxon>
        <taxon>OSLEUM clade</taxon>
        <taxon>Lecanoromycetidae</taxon>
        <taxon>Lecanorales</taxon>
        <taxon>Lecanorineae</taxon>
        <taxon>Parmeliaceae</taxon>
        <taxon>Imshaugia</taxon>
    </lineage>
</organism>
<feature type="compositionally biased region" description="Acidic residues" evidence="1">
    <location>
        <begin position="237"/>
        <end position="247"/>
    </location>
</feature>
<comment type="caution">
    <text evidence="2">The sequence shown here is derived from an EMBL/GenBank/DDBJ whole genome shotgun (WGS) entry which is preliminary data.</text>
</comment>